<evidence type="ECO:0000313" key="2">
    <source>
        <dbReference type="Proteomes" id="UP001154922"/>
    </source>
</evidence>
<protein>
    <submittedName>
        <fullName evidence="1">Uncharacterized protein</fullName>
    </submittedName>
</protein>
<accession>A0ABS8QV22</accession>
<dbReference type="Proteomes" id="UP001154922">
    <property type="component" value="Unassembled WGS sequence"/>
</dbReference>
<dbReference type="EMBL" id="JAJOZI010000066">
    <property type="protein sequence ID" value="MCD7039330.1"/>
    <property type="molecule type" value="Genomic_DNA"/>
</dbReference>
<comment type="caution">
    <text evidence="1">The sequence shown here is derived from an EMBL/GenBank/DDBJ whole genome shotgun (WGS) entry which is preliminary data.</text>
</comment>
<name>A0ABS8QV22_9PSED</name>
<reference evidence="1 2" key="2">
    <citation type="journal article" date="2023" name="Plant Pathol.">
        <title>Dismantling and reorganizing Pseudomonas marginalis sensu#lato.</title>
        <authorList>
            <person name="Sawada H."/>
            <person name="Fujikawa T."/>
            <person name="Satou M."/>
        </authorList>
    </citation>
    <scope>NUCLEOTIDE SEQUENCE [LARGE SCALE GENOMIC DNA]</scope>
    <source>
        <strain evidence="1 2">MAFF 311096</strain>
    </source>
</reference>
<sequence>MKRFKFVFDVEPISGLQMLALVEELLNKFSSPTVFFLHGVKVDIKRLKRKY</sequence>
<proteinExistence type="predicted"/>
<evidence type="ECO:0000313" key="1">
    <source>
        <dbReference type="EMBL" id="MCD7039330.1"/>
    </source>
</evidence>
<reference evidence="1 2" key="1">
    <citation type="journal article" date="2022" name="Int. J. Syst. Evol. Microbiol.">
        <title>Pseudomonas petroselini sp. nov., a pathogen causing bacterial rot of parsley in Japan.</title>
        <authorList>
            <person name="Sawada H."/>
            <person name="Fujikawa T."/>
            <person name="Osada S."/>
            <person name="Satou M."/>
        </authorList>
    </citation>
    <scope>NUCLEOTIDE SEQUENCE [LARGE SCALE GENOMIC DNA]</scope>
    <source>
        <strain evidence="1 2">MAFF 311096</strain>
    </source>
</reference>
<gene>
    <name evidence="1" type="ORF">LRQ20_13420</name>
</gene>
<organism evidence="1 2">
    <name type="scientific">Pseudomonas petroselini</name>
    <dbReference type="NCBI Taxonomy" id="2899822"/>
    <lineage>
        <taxon>Bacteria</taxon>
        <taxon>Pseudomonadati</taxon>
        <taxon>Pseudomonadota</taxon>
        <taxon>Gammaproteobacteria</taxon>
        <taxon>Pseudomonadales</taxon>
        <taxon>Pseudomonadaceae</taxon>
        <taxon>Pseudomonas</taxon>
    </lineage>
</organism>
<keyword evidence="2" id="KW-1185">Reference proteome</keyword>
<dbReference type="RefSeq" id="WP_231830351.1">
    <property type="nucleotide sequence ID" value="NZ_JAJOZG010000264.1"/>
</dbReference>